<dbReference type="GO" id="GO:0046872">
    <property type="term" value="F:metal ion binding"/>
    <property type="evidence" value="ECO:0007669"/>
    <property type="project" value="UniProtKB-KW"/>
</dbReference>
<feature type="binding site" evidence="3">
    <location>
        <position position="62"/>
    </location>
    <ligand>
        <name>Mg(2+)</name>
        <dbReference type="ChEBI" id="CHEBI:18420"/>
        <label>1</label>
    </ligand>
</feature>
<name>A0A3A4KQ46_9NOCA</name>
<evidence type="ECO:0000313" key="5">
    <source>
        <dbReference type="Proteomes" id="UP000266677"/>
    </source>
</evidence>
<gene>
    <name evidence="4" type="ORF">D5S18_17375</name>
</gene>
<dbReference type="OrthoDB" id="4871367at2"/>
<evidence type="ECO:0000256" key="3">
    <source>
        <dbReference type="PIRSR" id="PIRSR605502-1"/>
    </source>
</evidence>
<protein>
    <submittedName>
        <fullName evidence="4">ADP-ribosylglycohydrolase family protein</fullName>
    </submittedName>
</protein>
<dbReference type="InterPro" id="IPR050792">
    <property type="entry name" value="ADP-ribosylglycohydrolase"/>
</dbReference>
<feature type="binding site" evidence="3">
    <location>
        <position position="295"/>
    </location>
    <ligand>
        <name>Mg(2+)</name>
        <dbReference type="ChEBI" id="CHEBI:18420"/>
        <label>1</label>
    </ligand>
</feature>
<comment type="caution">
    <text evidence="4">The sequence shown here is derived from an EMBL/GenBank/DDBJ whole genome shotgun (WGS) entry which is preliminary data.</text>
</comment>
<dbReference type="Proteomes" id="UP000266677">
    <property type="component" value="Unassembled WGS sequence"/>
</dbReference>
<comment type="cofactor">
    <cofactor evidence="3">
        <name>Mg(2+)</name>
        <dbReference type="ChEBI" id="CHEBI:18420"/>
    </cofactor>
    <text evidence="3">Binds 2 magnesium ions per subunit.</text>
</comment>
<feature type="binding site" evidence="3">
    <location>
        <position position="297"/>
    </location>
    <ligand>
        <name>Mg(2+)</name>
        <dbReference type="ChEBI" id="CHEBI:18420"/>
        <label>1</label>
    </ligand>
</feature>
<feature type="binding site" evidence="3">
    <location>
        <position position="63"/>
    </location>
    <ligand>
        <name>Mg(2+)</name>
        <dbReference type="ChEBI" id="CHEBI:18420"/>
        <label>1</label>
    </ligand>
</feature>
<dbReference type="SUPFAM" id="SSF101478">
    <property type="entry name" value="ADP-ribosylglycohydrolase"/>
    <property type="match status" value="1"/>
</dbReference>
<sequence>MMLGVDEVARYRDRVRGSLVGGAIGDALGYPIEFLALAQIREAYGTAGISGYVGRVAGQITDDTQMTLFTAEGLLRCPVDGDPIQTLRAAYLRWLTTQQMEWPNPRPDGWLASQPFLYASRAPGNACMSGLTRQQHGYVAPRWFGMEGSVNPTSKGCGTVMRSAAFGLVRSGPAWAFETAGRAAQLTHGHPTGYIAAGAFAAIIDLVVAGAEVSEAVAVTIGQLAAMPNGGETLAALERAVRAAEHEPSPERVESVGLGWVAEECLAVAVYCGLVAARTADVRLALLLSVNHSGDSDSTGAVAGNLLGARYGEAALPPELAGVIEGREVIAQVAEDLVTVATRPGRSEDLLRRYPVG</sequence>
<dbReference type="PANTHER" id="PTHR16222:SF24">
    <property type="entry name" value="ADP-RIBOSYLHYDROLASE ARH3"/>
    <property type="match status" value="1"/>
</dbReference>
<dbReference type="InterPro" id="IPR036705">
    <property type="entry name" value="Ribosyl_crysJ1_sf"/>
</dbReference>
<dbReference type="GO" id="GO:0016787">
    <property type="term" value="F:hydrolase activity"/>
    <property type="evidence" value="ECO:0007669"/>
    <property type="project" value="UniProtKB-KW"/>
</dbReference>
<dbReference type="EMBL" id="QZFU01000019">
    <property type="protein sequence ID" value="RJO75140.1"/>
    <property type="molecule type" value="Genomic_DNA"/>
</dbReference>
<comment type="similarity">
    <text evidence="1">Belongs to the ADP-ribosylglycohydrolase family.</text>
</comment>
<feature type="binding site" evidence="3">
    <location>
        <position position="61"/>
    </location>
    <ligand>
        <name>Mg(2+)</name>
        <dbReference type="ChEBI" id="CHEBI:18420"/>
        <label>1</label>
    </ligand>
</feature>
<keyword evidence="3" id="KW-0479">Metal-binding</keyword>
<dbReference type="PANTHER" id="PTHR16222">
    <property type="entry name" value="ADP-RIBOSYLGLYCOHYDROLASE"/>
    <property type="match status" value="1"/>
</dbReference>
<reference evidence="4 5" key="1">
    <citation type="submission" date="2018-09" db="EMBL/GenBank/DDBJ databases">
        <title>YIM PH21274 draft genome.</title>
        <authorList>
            <person name="Miao C."/>
        </authorList>
    </citation>
    <scope>NUCLEOTIDE SEQUENCE [LARGE SCALE GENOMIC DNA]</scope>
    <source>
        <strain evidence="4 5">YIM PH 21724</strain>
    </source>
</reference>
<proteinExistence type="inferred from homology"/>
<evidence type="ECO:0000313" key="4">
    <source>
        <dbReference type="EMBL" id="RJO75140.1"/>
    </source>
</evidence>
<accession>A0A3A4KQ46</accession>
<dbReference type="Pfam" id="PF03747">
    <property type="entry name" value="ADP_ribosyl_GH"/>
    <property type="match status" value="1"/>
</dbReference>
<dbReference type="Gene3D" id="1.10.4080.10">
    <property type="entry name" value="ADP-ribosylation/Crystallin J1"/>
    <property type="match status" value="1"/>
</dbReference>
<evidence type="ECO:0000256" key="2">
    <source>
        <dbReference type="ARBA" id="ARBA00022801"/>
    </source>
</evidence>
<keyword evidence="3" id="KW-0460">Magnesium</keyword>
<dbReference type="InterPro" id="IPR005502">
    <property type="entry name" value="Ribosyl_crysJ1"/>
</dbReference>
<feature type="binding site" evidence="3">
    <location>
        <position position="298"/>
    </location>
    <ligand>
        <name>Mg(2+)</name>
        <dbReference type="ChEBI" id="CHEBI:18420"/>
        <label>1</label>
    </ligand>
</feature>
<keyword evidence="5" id="KW-1185">Reference proteome</keyword>
<evidence type="ECO:0000256" key="1">
    <source>
        <dbReference type="ARBA" id="ARBA00010702"/>
    </source>
</evidence>
<organism evidence="4 5">
    <name type="scientific">Nocardia panacis</name>
    <dbReference type="NCBI Taxonomy" id="2340916"/>
    <lineage>
        <taxon>Bacteria</taxon>
        <taxon>Bacillati</taxon>
        <taxon>Actinomycetota</taxon>
        <taxon>Actinomycetes</taxon>
        <taxon>Mycobacteriales</taxon>
        <taxon>Nocardiaceae</taxon>
        <taxon>Nocardia</taxon>
    </lineage>
</organism>
<dbReference type="AlphaFoldDB" id="A0A3A4KQ46"/>
<keyword evidence="2 4" id="KW-0378">Hydrolase</keyword>